<feature type="region of interest" description="Disordered" evidence="1">
    <location>
        <begin position="1"/>
        <end position="37"/>
    </location>
</feature>
<reference evidence="2 3" key="1">
    <citation type="submission" date="2018-01" db="EMBL/GenBank/DDBJ databases">
        <title>Genome sequence of a Cantenovulum-like bacteria.</title>
        <authorList>
            <person name="Tan W.R."/>
            <person name="Lau N.-S."/>
            <person name="Go F."/>
            <person name="Amirul A.-A.A."/>
        </authorList>
    </citation>
    <scope>NUCLEOTIDE SEQUENCE [LARGE SCALE GENOMIC DNA]</scope>
    <source>
        <strain evidence="2 3">CCB-QB4</strain>
    </source>
</reference>
<sequence>MGRYNIKGDPLSASHADQKANLYGQQQGNNNPQGDCKVLCSPFRPNGLDQKY</sequence>
<protein>
    <submittedName>
        <fullName evidence="2">Uncharacterized protein</fullName>
    </submittedName>
</protein>
<proteinExistence type="predicted"/>
<evidence type="ECO:0000313" key="3">
    <source>
        <dbReference type="Proteomes" id="UP000244441"/>
    </source>
</evidence>
<dbReference type="Gene3D" id="1.10.132.110">
    <property type="entry name" value="Serum amyloid A protein"/>
    <property type="match status" value="1"/>
</dbReference>
<dbReference type="KEGG" id="cate:C2869_16870"/>
<keyword evidence="3" id="KW-1185">Reference proteome</keyword>
<organism evidence="2 3">
    <name type="scientific">Saccharobesus litoralis</name>
    <dbReference type="NCBI Taxonomy" id="2172099"/>
    <lineage>
        <taxon>Bacteria</taxon>
        <taxon>Pseudomonadati</taxon>
        <taxon>Pseudomonadota</taxon>
        <taxon>Gammaproteobacteria</taxon>
        <taxon>Alteromonadales</taxon>
        <taxon>Alteromonadaceae</taxon>
        <taxon>Saccharobesus</taxon>
    </lineage>
</organism>
<accession>A0A2S0VUY4</accession>
<dbReference type="EMBL" id="CP026604">
    <property type="protein sequence ID" value="AWB67993.1"/>
    <property type="molecule type" value="Genomic_DNA"/>
</dbReference>
<evidence type="ECO:0000313" key="2">
    <source>
        <dbReference type="EMBL" id="AWB67993.1"/>
    </source>
</evidence>
<dbReference type="Proteomes" id="UP000244441">
    <property type="component" value="Chromosome"/>
</dbReference>
<feature type="compositionally biased region" description="Low complexity" evidence="1">
    <location>
        <begin position="24"/>
        <end position="34"/>
    </location>
</feature>
<gene>
    <name evidence="2" type="ORF">C2869_16870</name>
</gene>
<name>A0A2S0VUY4_9ALTE</name>
<dbReference type="AlphaFoldDB" id="A0A2S0VUY4"/>
<evidence type="ECO:0000256" key="1">
    <source>
        <dbReference type="SAM" id="MobiDB-lite"/>
    </source>
</evidence>